<evidence type="ECO:0000256" key="6">
    <source>
        <dbReference type="ARBA" id="ARBA00022989"/>
    </source>
</evidence>
<evidence type="ECO:0000313" key="11">
    <source>
        <dbReference type="Proteomes" id="UP000188320"/>
    </source>
</evidence>
<comment type="function">
    <text evidence="9">Mediates the uptake of pyruvate into mitochondria.</text>
</comment>
<evidence type="ECO:0000256" key="4">
    <source>
        <dbReference type="ARBA" id="ARBA00022692"/>
    </source>
</evidence>
<keyword evidence="3 9" id="KW-0813">Transport</keyword>
<keyword evidence="5 9" id="KW-0999">Mitochondrion inner membrane</keyword>
<keyword evidence="7 9" id="KW-0496">Mitochondrion</keyword>
<keyword evidence="8" id="KW-0472">Membrane</keyword>
<name>A0A1R1PV68_ZANCU</name>
<evidence type="ECO:0000256" key="1">
    <source>
        <dbReference type="ARBA" id="ARBA00004448"/>
    </source>
</evidence>
<reference evidence="11" key="1">
    <citation type="submission" date="2017-01" db="EMBL/GenBank/DDBJ databases">
        <authorList>
            <person name="Wang Y."/>
            <person name="White M."/>
            <person name="Kvist S."/>
            <person name="Moncalvo J.-M."/>
        </authorList>
    </citation>
    <scope>NUCLEOTIDE SEQUENCE [LARGE SCALE GENOMIC DNA]</scope>
    <source>
        <strain evidence="11">COL-18-3</strain>
    </source>
</reference>
<dbReference type="AlphaFoldDB" id="A0A1R1PV68"/>
<evidence type="ECO:0000313" key="10">
    <source>
        <dbReference type="EMBL" id="OMH84860.1"/>
    </source>
</evidence>
<gene>
    <name evidence="10" type="ORF">AX774_g1593</name>
</gene>
<sequence>MTTASRFKSLWNSPVGPKTVHFWAPLMKWALVIAGLGDLNRPAEKLSVGQQTTLAVSGLIWTRWCLIIKPKNYPLSASNFFVGLCGVYQLARIYKYEQSKKKIEA</sequence>
<accession>A0A1R1PV68</accession>
<keyword evidence="11" id="KW-1185">Reference proteome</keyword>
<keyword evidence="6" id="KW-1133">Transmembrane helix</keyword>
<dbReference type="GO" id="GO:0005743">
    <property type="term" value="C:mitochondrial inner membrane"/>
    <property type="evidence" value="ECO:0007669"/>
    <property type="project" value="UniProtKB-SubCell"/>
</dbReference>
<keyword evidence="4" id="KW-0812">Transmembrane</keyword>
<dbReference type="InterPro" id="IPR005336">
    <property type="entry name" value="MPC"/>
</dbReference>
<evidence type="ECO:0000256" key="2">
    <source>
        <dbReference type="ARBA" id="ARBA00006416"/>
    </source>
</evidence>
<protein>
    <recommendedName>
        <fullName evidence="9">Mitochondrial pyruvate carrier</fullName>
    </recommendedName>
</protein>
<comment type="caution">
    <text evidence="10">The sequence shown here is derived from an EMBL/GenBank/DDBJ whole genome shotgun (WGS) entry which is preliminary data.</text>
</comment>
<evidence type="ECO:0000256" key="5">
    <source>
        <dbReference type="ARBA" id="ARBA00022792"/>
    </source>
</evidence>
<dbReference type="EMBL" id="LSSK01000136">
    <property type="protein sequence ID" value="OMH84860.1"/>
    <property type="molecule type" value="Genomic_DNA"/>
</dbReference>
<dbReference type="Pfam" id="PF03650">
    <property type="entry name" value="MPC"/>
    <property type="match status" value="1"/>
</dbReference>
<dbReference type="OrthoDB" id="869189at2759"/>
<dbReference type="GO" id="GO:0006850">
    <property type="term" value="P:pyruvate import into mitochondria"/>
    <property type="evidence" value="ECO:0007669"/>
    <property type="project" value="InterPro"/>
</dbReference>
<dbReference type="PANTHER" id="PTHR14154">
    <property type="entry name" value="UPF0041 BRAIN PROTEIN 44-RELATED"/>
    <property type="match status" value="1"/>
</dbReference>
<evidence type="ECO:0000256" key="8">
    <source>
        <dbReference type="ARBA" id="ARBA00023136"/>
    </source>
</evidence>
<comment type="subcellular location">
    <subcellularLocation>
        <location evidence="1 9">Mitochondrion inner membrane</location>
        <topology evidence="1 9">Multi-pass membrane protein</topology>
    </subcellularLocation>
</comment>
<dbReference type="Proteomes" id="UP000188320">
    <property type="component" value="Unassembled WGS sequence"/>
</dbReference>
<organism evidence="10 11">
    <name type="scientific">Zancudomyces culisetae</name>
    <name type="common">Gut fungus</name>
    <name type="synonym">Smittium culisetae</name>
    <dbReference type="NCBI Taxonomy" id="1213189"/>
    <lineage>
        <taxon>Eukaryota</taxon>
        <taxon>Fungi</taxon>
        <taxon>Fungi incertae sedis</taxon>
        <taxon>Zoopagomycota</taxon>
        <taxon>Kickxellomycotina</taxon>
        <taxon>Harpellomycetes</taxon>
        <taxon>Harpellales</taxon>
        <taxon>Legeriomycetaceae</taxon>
        <taxon>Zancudomyces</taxon>
    </lineage>
</organism>
<evidence type="ECO:0000256" key="9">
    <source>
        <dbReference type="RuleBase" id="RU363100"/>
    </source>
</evidence>
<comment type="similarity">
    <text evidence="2 9">Belongs to the mitochondrial pyruvate carrier (MPC) (TC 2.A.105) family.</text>
</comment>
<keyword evidence="10" id="KW-0670">Pyruvate</keyword>
<evidence type="ECO:0000256" key="7">
    <source>
        <dbReference type="ARBA" id="ARBA00023128"/>
    </source>
</evidence>
<evidence type="ECO:0000256" key="3">
    <source>
        <dbReference type="ARBA" id="ARBA00022448"/>
    </source>
</evidence>
<proteinExistence type="inferred from homology"/>